<name>A0A0M8MJT9_9FLAO</name>
<proteinExistence type="predicted"/>
<keyword evidence="2" id="KW-1185">Reference proteome</keyword>
<evidence type="ECO:0000313" key="1">
    <source>
        <dbReference type="EMBL" id="KOS07671.1"/>
    </source>
</evidence>
<dbReference type="AlphaFoldDB" id="A0A0M8MJT9"/>
<gene>
    <name evidence="1" type="ORF">AM493_17690</name>
</gene>
<dbReference type="EMBL" id="LIYD01000005">
    <property type="protein sequence ID" value="KOS07671.1"/>
    <property type="molecule type" value="Genomic_DNA"/>
</dbReference>
<evidence type="ECO:0000313" key="2">
    <source>
        <dbReference type="Proteomes" id="UP000037755"/>
    </source>
</evidence>
<protein>
    <submittedName>
        <fullName evidence="1">Uncharacterized protein</fullName>
    </submittedName>
</protein>
<reference evidence="1 2" key="1">
    <citation type="submission" date="2015-08" db="EMBL/GenBank/DDBJ databases">
        <title>Whole genome sequence of Flavobacterium akiainvivens IK-1T, from decaying Wikstroemia oahuensis, an endemic Hawaiian shrub.</title>
        <authorList>
            <person name="Wan X."/>
            <person name="Hou S."/>
            <person name="Saito J."/>
            <person name="Donachie S."/>
        </authorList>
    </citation>
    <scope>NUCLEOTIDE SEQUENCE [LARGE SCALE GENOMIC DNA]</scope>
    <source>
        <strain evidence="1 2">IK-1</strain>
    </source>
</reference>
<dbReference type="PATRIC" id="fig|1202724.3.peg.3676"/>
<dbReference type="RefSeq" id="WP_054409385.1">
    <property type="nucleotide sequence ID" value="NZ_FOYA01000002.1"/>
</dbReference>
<dbReference type="OrthoDB" id="883791at2"/>
<accession>A0A0M8MJT9</accession>
<dbReference type="STRING" id="1202724.AM493_17690"/>
<organism evidence="1 2">
    <name type="scientific">Flavobacterium akiainvivens</name>
    <dbReference type="NCBI Taxonomy" id="1202724"/>
    <lineage>
        <taxon>Bacteria</taxon>
        <taxon>Pseudomonadati</taxon>
        <taxon>Bacteroidota</taxon>
        <taxon>Flavobacteriia</taxon>
        <taxon>Flavobacteriales</taxon>
        <taxon>Flavobacteriaceae</taxon>
        <taxon>Flavobacterium</taxon>
    </lineage>
</organism>
<dbReference type="Proteomes" id="UP000037755">
    <property type="component" value="Unassembled WGS sequence"/>
</dbReference>
<comment type="caution">
    <text evidence="1">The sequence shown here is derived from an EMBL/GenBank/DDBJ whole genome shotgun (WGS) entry which is preliminary data.</text>
</comment>
<sequence>MKSILFSLLAMAQITLCTAQQKPKGSIAMTSKVYSENNEIMDLMRFENINYFKTLFKGDSLKNKKFTITAKQFWKGKLSKTDTLLNTSIFEYVGVNKTDSLPLRVISKTQGKNIEVKFIFDRFEVPHTFKGLKTSDYSLRDFGTDLPIEPNKPFYAFAYILPYEKDGGKYWCAVESSGKDIETWGKEFGIKHYILFEMNFIE</sequence>